<evidence type="ECO:0000313" key="4">
    <source>
        <dbReference type="EMBL" id="KAA5408716.1"/>
    </source>
</evidence>
<evidence type="ECO:0000313" key="5">
    <source>
        <dbReference type="Proteomes" id="UP000325055"/>
    </source>
</evidence>
<feature type="chain" id="PRO_5024370622" evidence="2">
    <location>
        <begin position="20"/>
        <end position="636"/>
    </location>
</feature>
<gene>
    <name evidence="4" type="ORF">F2Y86_13030</name>
</gene>
<dbReference type="EMBL" id="VVYW01000009">
    <property type="protein sequence ID" value="KAA5408716.1"/>
    <property type="molecule type" value="Genomic_DNA"/>
</dbReference>
<feature type="signal peptide" evidence="2">
    <location>
        <begin position="1"/>
        <end position="19"/>
    </location>
</feature>
<dbReference type="Pfam" id="PF07940">
    <property type="entry name" value="Hepar_II_III_C"/>
    <property type="match status" value="1"/>
</dbReference>
<dbReference type="Gene3D" id="1.50.10.100">
    <property type="entry name" value="Chondroitin AC/alginate lyase"/>
    <property type="match status" value="1"/>
</dbReference>
<feature type="domain" description="Heparinase II/III-like C-terminal" evidence="3">
    <location>
        <begin position="407"/>
        <end position="553"/>
    </location>
</feature>
<evidence type="ECO:0000256" key="2">
    <source>
        <dbReference type="SAM" id="SignalP"/>
    </source>
</evidence>
<dbReference type="InterPro" id="IPR008929">
    <property type="entry name" value="Chondroitin_lyas"/>
</dbReference>
<dbReference type="AlphaFoldDB" id="A0A5M6A8H8"/>
<evidence type="ECO:0000259" key="3">
    <source>
        <dbReference type="Pfam" id="PF07940"/>
    </source>
</evidence>
<comment type="subcellular location">
    <subcellularLocation>
        <location evidence="1">Cell envelope</location>
    </subcellularLocation>
</comment>
<comment type="caution">
    <text evidence="4">The sequence shown here is derived from an EMBL/GenBank/DDBJ whole genome shotgun (WGS) entry which is preliminary data.</text>
</comment>
<dbReference type="Gene3D" id="2.70.98.70">
    <property type="match status" value="1"/>
</dbReference>
<sequence>MKKIIVLTFALLCAATTFAYTERNILQKQTDMERLKDMLILNQEWVTYPDYVNRKGWDTFLGTSKEAYIRRGEKYLDYQWQVVKATDYLAYERTGDRKIMENPFGTNNSAVAALLMAELAEGKGRFVDQLVNGVFFLCEMSSWANSAHVVLQRSNRALPSYDNPVFDLSAGGIGNMLSWTYYFFKDSFDKIDPEISRRLRHELQVRILDTYLNDDSFWWMARGSHYKKGRLLNNWNPWCNSNALIAFMLLENNRDTLAKAVYMTMESVDEFLNYIKADGACEEGPSYWGHAPGKTLDYLEMLSVITGGKVNIFAKPMIKSMGEYISRSYVGDGWVVNFADASAKGGGDSHLIYRFGKAVDSDELKGFAALMNQKRSAPWSGMDIFRTLASLEIDNELKQTAPQHINQPFTWYPETEFCYLSTKDGLFLAAKGGYNDESHNHNDAGTCSVWFDQTPILIDAGVGTYTRQTFSKERYSIWTMQSNYHNLPMINGVPEKYGKKYKATEAKASKNSFSVNIATAYPEEAKVKKWIRSYKTKGSSVQINDAFELEEAIAPNIVNFMTWGEVDSSEKGKVTIQVNSVKTQLLYDADKFELSVEPKELTDSRLSNVWGNTIYRLSFKAKQQPEKGNYTFTIKK</sequence>
<accession>A0A5M6A8H8</accession>
<name>A0A5M6A8H8_9BACE</name>
<keyword evidence="2" id="KW-0732">Signal</keyword>
<organism evidence="4 5">
    <name type="scientific">Bacteroides cellulosilyticus</name>
    <dbReference type="NCBI Taxonomy" id="246787"/>
    <lineage>
        <taxon>Bacteria</taxon>
        <taxon>Pseudomonadati</taxon>
        <taxon>Bacteroidota</taxon>
        <taxon>Bacteroidia</taxon>
        <taxon>Bacteroidales</taxon>
        <taxon>Bacteroidaceae</taxon>
        <taxon>Bacteroides</taxon>
    </lineage>
</organism>
<dbReference type="GO" id="GO:0030313">
    <property type="term" value="C:cell envelope"/>
    <property type="evidence" value="ECO:0007669"/>
    <property type="project" value="UniProtKB-SubCell"/>
</dbReference>
<proteinExistence type="predicted"/>
<dbReference type="RefSeq" id="WP_149949855.1">
    <property type="nucleotide sequence ID" value="NZ_RCXI01000009.1"/>
</dbReference>
<dbReference type="InterPro" id="IPR012480">
    <property type="entry name" value="Hepar_II_III_C"/>
</dbReference>
<dbReference type="SUPFAM" id="SSF48230">
    <property type="entry name" value="Chondroitin AC/alginate lyase"/>
    <property type="match status" value="1"/>
</dbReference>
<reference evidence="4 5" key="1">
    <citation type="journal article" date="2019" name="Nat. Med.">
        <title>A library of human gut bacterial isolates paired with longitudinal multiomics data enables mechanistic microbiome research.</title>
        <authorList>
            <person name="Poyet M."/>
            <person name="Groussin M."/>
            <person name="Gibbons S.M."/>
            <person name="Avila-Pacheco J."/>
            <person name="Jiang X."/>
            <person name="Kearney S.M."/>
            <person name="Perrotta A.R."/>
            <person name="Berdy B."/>
            <person name="Zhao S."/>
            <person name="Lieberman T.D."/>
            <person name="Swanson P.K."/>
            <person name="Smith M."/>
            <person name="Roesemann S."/>
            <person name="Alexander J.E."/>
            <person name="Rich S.A."/>
            <person name="Livny J."/>
            <person name="Vlamakis H."/>
            <person name="Clish C."/>
            <person name="Bullock K."/>
            <person name="Deik A."/>
            <person name="Scott J."/>
            <person name="Pierce K.A."/>
            <person name="Xavier R.J."/>
            <person name="Alm E.J."/>
        </authorList>
    </citation>
    <scope>NUCLEOTIDE SEQUENCE [LARGE SCALE GENOMIC DNA]</scope>
    <source>
        <strain evidence="4 5">BIOML-A7</strain>
    </source>
</reference>
<evidence type="ECO:0000256" key="1">
    <source>
        <dbReference type="ARBA" id="ARBA00004196"/>
    </source>
</evidence>
<dbReference type="Proteomes" id="UP000325055">
    <property type="component" value="Unassembled WGS sequence"/>
</dbReference>
<protein>
    <submittedName>
        <fullName evidence="4">Heparinase</fullName>
    </submittedName>
</protein>
<dbReference type="GO" id="GO:0016829">
    <property type="term" value="F:lyase activity"/>
    <property type="evidence" value="ECO:0007669"/>
    <property type="project" value="InterPro"/>
</dbReference>